<comment type="similarity">
    <text evidence="6">Belongs to the MIP/aquaporin (TC 1.A.8) family.</text>
</comment>
<feature type="transmembrane region" description="Helical" evidence="8">
    <location>
        <begin position="92"/>
        <end position="115"/>
    </location>
</feature>
<feature type="transmembrane region" description="Helical" evidence="8">
    <location>
        <begin position="137"/>
        <end position="158"/>
    </location>
</feature>
<dbReference type="GO" id="GO:0015267">
    <property type="term" value="F:channel activity"/>
    <property type="evidence" value="ECO:0007669"/>
    <property type="project" value="InterPro"/>
</dbReference>
<evidence type="ECO:0000256" key="8">
    <source>
        <dbReference type="SAM" id="Phobius"/>
    </source>
</evidence>
<gene>
    <name evidence="9" type="ORF">SAMN04487968_110103</name>
</gene>
<dbReference type="AlphaFoldDB" id="A0A1I1LVI3"/>
<evidence type="ECO:0000256" key="3">
    <source>
        <dbReference type="ARBA" id="ARBA00022692"/>
    </source>
</evidence>
<dbReference type="InterPro" id="IPR022357">
    <property type="entry name" value="MIP_CS"/>
</dbReference>
<dbReference type="Proteomes" id="UP000198832">
    <property type="component" value="Unassembled WGS sequence"/>
</dbReference>
<evidence type="ECO:0000256" key="6">
    <source>
        <dbReference type="RuleBase" id="RU000477"/>
    </source>
</evidence>
<feature type="transmembrane region" description="Helical" evidence="8">
    <location>
        <begin position="20"/>
        <end position="39"/>
    </location>
</feature>
<dbReference type="RefSeq" id="WP_245750339.1">
    <property type="nucleotide sequence ID" value="NZ_FOLB01000010.1"/>
</dbReference>
<dbReference type="PROSITE" id="PS00221">
    <property type="entry name" value="MIP"/>
    <property type="match status" value="1"/>
</dbReference>
<name>A0A1I1LVI3_9ACTN</name>
<dbReference type="EMBL" id="FOLB01000010">
    <property type="protein sequence ID" value="SFC73480.1"/>
    <property type="molecule type" value="Genomic_DNA"/>
</dbReference>
<keyword evidence="3 6" id="KW-0812">Transmembrane</keyword>
<keyword evidence="4 8" id="KW-1133">Transmembrane helix</keyword>
<dbReference type="CDD" id="cd00333">
    <property type="entry name" value="MIP"/>
    <property type="match status" value="1"/>
</dbReference>
<dbReference type="PRINTS" id="PR00783">
    <property type="entry name" value="MINTRINSICP"/>
</dbReference>
<dbReference type="Gene3D" id="1.20.1080.10">
    <property type="entry name" value="Glycerol uptake facilitator protein"/>
    <property type="match status" value="1"/>
</dbReference>
<feature type="transmembrane region" description="Helical" evidence="8">
    <location>
        <begin position="211"/>
        <end position="232"/>
    </location>
</feature>
<proteinExistence type="inferred from homology"/>
<keyword evidence="2 6" id="KW-0813">Transport</keyword>
<accession>A0A1I1LVI3</accession>
<protein>
    <submittedName>
        <fullName evidence="9">Aquaporin Z</fullName>
    </submittedName>
</protein>
<feature type="compositionally biased region" description="Low complexity" evidence="7">
    <location>
        <begin position="279"/>
        <end position="289"/>
    </location>
</feature>
<keyword evidence="10" id="KW-1185">Reference proteome</keyword>
<evidence type="ECO:0000313" key="10">
    <source>
        <dbReference type="Proteomes" id="UP000198832"/>
    </source>
</evidence>
<organism evidence="9 10">
    <name type="scientific">Nocardioides terrae</name>
    <dbReference type="NCBI Taxonomy" id="574651"/>
    <lineage>
        <taxon>Bacteria</taxon>
        <taxon>Bacillati</taxon>
        <taxon>Actinomycetota</taxon>
        <taxon>Actinomycetes</taxon>
        <taxon>Propionibacteriales</taxon>
        <taxon>Nocardioidaceae</taxon>
        <taxon>Nocardioides</taxon>
    </lineage>
</organism>
<evidence type="ECO:0000256" key="7">
    <source>
        <dbReference type="SAM" id="MobiDB-lite"/>
    </source>
</evidence>
<dbReference type="InterPro" id="IPR023271">
    <property type="entry name" value="Aquaporin-like"/>
</dbReference>
<dbReference type="SUPFAM" id="SSF81338">
    <property type="entry name" value="Aquaporin-like"/>
    <property type="match status" value="1"/>
</dbReference>
<dbReference type="Pfam" id="PF00230">
    <property type="entry name" value="MIP"/>
    <property type="match status" value="1"/>
</dbReference>
<dbReference type="NCBIfam" id="TIGR00861">
    <property type="entry name" value="MIP"/>
    <property type="match status" value="1"/>
</dbReference>
<dbReference type="InterPro" id="IPR000425">
    <property type="entry name" value="MIP"/>
</dbReference>
<evidence type="ECO:0000313" key="9">
    <source>
        <dbReference type="EMBL" id="SFC73480.1"/>
    </source>
</evidence>
<sequence length="357" mass="36390">MATSQQQPRSTAAPEQMQKLAAEALGTFILVTLGVGAAIATGGDVTPTGLAFGIAVLIAVYAVGRISGGHFNPAVTVGAAVGGRFPWKQVPAYVITQVVAAVVAALVLFVVFQGIPGFTSTDHMGQNGFGDHASSHIAWWAAFLVELVLTAVFVVVILGVTDERNEHPAIAPLAIGLALSAIHFVAIPLTGTSVNPARSIGPALFAGGDHIVQLWLFILAPLAGGAIGGLLYPVLFGHATEPVPGSGLRFGARAATGAAVPGYGAPDSFQQQWNQDDATTTTPMNTSATDETTHPMTGSSTGSTTGSTTDSAGASTGASTAGSAADPGAQPRIIQDGWEWDYASQQWKPLQDPPTDS</sequence>
<feature type="transmembrane region" description="Helical" evidence="8">
    <location>
        <begin position="170"/>
        <end position="191"/>
    </location>
</feature>
<evidence type="ECO:0000256" key="1">
    <source>
        <dbReference type="ARBA" id="ARBA00004141"/>
    </source>
</evidence>
<evidence type="ECO:0000256" key="2">
    <source>
        <dbReference type="ARBA" id="ARBA00022448"/>
    </source>
</evidence>
<reference evidence="9 10" key="1">
    <citation type="submission" date="2016-10" db="EMBL/GenBank/DDBJ databases">
        <authorList>
            <person name="de Groot N.N."/>
        </authorList>
    </citation>
    <scope>NUCLEOTIDE SEQUENCE [LARGE SCALE GENOMIC DNA]</scope>
    <source>
        <strain evidence="9 10">CGMCC 1.7056</strain>
    </source>
</reference>
<dbReference type="InterPro" id="IPR034294">
    <property type="entry name" value="Aquaporin_transptr"/>
</dbReference>
<evidence type="ECO:0000256" key="4">
    <source>
        <dbReference type="ARBA" id="ARBA00022989"/>
    </source>
</evidence>
<keyword evidence="5 8" id="KW-0472">Membrane</keyword>
<dbReference type="STRING" id="574651.SAMN04487968_110103"/>
<feature type="transmembrane region" description="Helical" evidence="8">
    <location>
        <begin position="45"/>
        <end position="63"/>
    </location>
</feature>
<dbReference type="PANTHER" id="PTHR45724:SF13">
    <property type="entry name" value="AQUAPORIN NIP1-1-RELATED"/>
    <property type="match status" value="1"/>
</dbReference>
<dbReference type="PANTHER" id="PTHR45724">
    <property type="entry name" value="AQUAPORIN NIP2-1"/>
    <property type="match status" value="1"/>
</dbReference>
<comment type="subcellular location">
    <subcellularLocation>
        <location evidence="1">Membrane</location>
        <topology evidence="1">Multi-pass membrane protein</topology>
    </subcellularLocation>
</comment>
<feature type="compositionally biased region" description="Low complexity" evidence="7">
    <location>
        <begin position="297"/>
        <end position="326"/>
    </location>
</feature>
<evidence type="ECO:0000256" key="5">
    <source>
        <dbReference type="ARBA" id="ARBA00023136"/>
    </source>
</evidence>
<dbReference type="GO" id="GO:0016020">
    <property type="term" value="C:membrane"/>
    <property type="evidence" value="ECO:0007669"/>
    <property type="project" value="UniProtKB-SubCell"/>
</dbReference>
<feature type="region of interest" description="Disordered" evidence="7">
    <location>
        <begin position="277"/>
        <end position="357"/>
    </location>
</feature>